<dbReference type="Proteomes" id="UP001364472">
    <property type="component" value="Unassembled WGS sequence"/>
</dbReference>
<organism evidence="2 3">
    <name type="scientific">Denitratimonas tolerans</name>
    <dbReference type="NCBI Taxonomy" id="1338420"/>
    <lineage>
        <taxon>Bacteria</taxon>
        <taxon>Pseudomonadati</taxon>
        <taxon>Pseudomonadota</taxon>
        <taxon>Gammaproteobacteria</taxon>
        <taxon>Lysobacterales</taxon>
        <taxon>Lysobacteraceae</taxon>
        <taxon>Denitratimonas</taxon>
    </lineage>
</organism>
<keyword evidence="3" id="KW-1185">Reference proteome</keyword>
<evidence type="ECO:0000256" key="1">
    <source>
        <dbReference type="SAM" id="Coils"/>
    </source>
</evidence>
<keyword evidence="1" id="KW-0175">Coiled coil</keyword>
<protein>
    <submittedName>
        <fullName evidence="2">TIGR02449 family protein</fullName>
    </submittedName>
</protein>
<comment type="caution">
    <text evidence="2">The sequence shown here is derived from an EMBL/GenBank/DDBJ whole genome shotgun (WGS) entry which is preliminary data.</text>
</comment>
<dbReference type="InterPro" id="IPR012662">
    <property type="entry name" value="CHP02449"/>
</dbReference>
<evidence type="ECO:0000313" key="2">
    <source>
        <dbReference type="EMBL" id="MEJ1250542.1"/>
    </source>
</evidence>
<gene>
    <name evidence="2" type="ORF">WB794_12755</name>
</gene>
<evidence type="ECO:0000313" key="3">
    <source>
        <dbReference type="Proteomes" id="UP001364472"/>
    </source>
</evidence>
<name>A0AAW9R450_9GAMM</name>
<dbReference type="RefSeq" id="WP_337336243.1">
    <property type="nucleotide sequence ID" value="NZ_JBBDHC010000022.1"/>
</dbReference>
<dbReference type="AlphaFoldDB" id="A0AAW9R450"/>
<dbReference type="NCBIfam" id="TIGR02449">
    <property type="entry name" value="TIGR02449 family protein"/>
    <property type="match status" value="1"/>
</dbReference>
<dbReference type="EMBL" id="JBBDHC010000022">
    <property type="protein sequence ID" value="MEJ1250542.1"/>
    <property type="molecule type" value="Genomic_DNA"/>
</dbReference>
<sequence length="73" mass="8228">MATPDSRQKLDHLTAQLDALGEVLARLLDENRSLRASQEQLMGERAALLSKNEQARSRVEAMILRLRSLEQNA</sequence>
<feature type="coiled-coil region" evidence="1">
    <location>
        <begin position="10"/>
        <end position="72"/>
    </location>
</feature>
<accession>A0AAW9R450</accession>
<reference evidence="2 3" key="1">
    <citation type="journal article" date="2016" name="Antonie Van Leeuwenhoek">
        <title>Denitratimonas tolerans gen. nov., sp. nov., a denitrifying bacterium isolated from a bioreactor for tannery wastewater treatment.</title>
        <authorList>
            <person name="Han S.I."/>
            <person name="Kim J.O."/>
            <person name="Lee Y.R."/>
            <person name="Ekpeghere K.I."/>
            <person name="Koh S.C."/>
            <person name="Whang K.S."/>
        </authorList>
    </citation>
    <scope>NUCLEOTIDE SEQUENCE [LARGE SCALE GENOMIC DNA]</scope>
    <source>
        <strain evidence="2 3">KACC 17565</strain>
    </source>
</reference>
<proteinExistence type="predicted"/>